<evidence type="ECO:0000313" key="3">
    <source>
        <dbReference type="Proteomes" id="UP001432039"/>
    </source>
</evidence>
<sequence length="176" mass="19413">MGQARELIGQAVTDAVRSGFATWFDDMDYATHPAPPPAFKAGRELAGHDASCVPEVRPARVESTITDDDPKMFFTYKVEYGDEPLVQLSVPRTWARQVAGAGWAVVDGLPVVDVLEWDDSVTPRRPTRVQTALISADYDAQMHGWRAHADNRTCRVAWTDEGTAALVMPWDEPSNA</sequence>
<dbReference type="EMBL" id="CP108090">
    <property type="protein sequence ID" value="WUQ09979.1"/>
    <property type="molecule type" value="Genomic_DNA"/>
</dbReference>
<dbReference type="RefSeq" id="WP_328959550.1">
    <property type="nucleotide sequence ID" value="NZ_CP108090.1"/>
</dbReference>
<gene>
    <name evidence="1" type="ORF">OG517_00070</name>
    <name evidence="2" type="ORF">OG517_43100</name>
</gene>
<accession>A0ABZ1TP55</accession>
<evidence type="ECO:0000313" key="1">
    <source>
        <dbReference type="EMBL" id="WUQ09979.1"/>
    </source>
</evidence>
<dbReference type="EMBL" id="CP108090">
    <property type="protein sequence ID" value="WUQ17628.1"/>
    <property type="molecule type" value="Genomic_DNA"/>
</dbReference>
<keyword evidence="3" id="KW-1185">Reference proteome</keyword>
<dbReference type="Proteomes" id="UP001432039">
    <property type="component" value="Chromosome"/>
</dbReference>
<reference evidence="2" key="1">
    <citation type="submission" date="2022-10" db="EMBL/GenBank/DDBJ databases">
        <title>The complete genomes of actinobacterial strains from the NBC collection.</title>
        <authorList>
            <person name="Joergensen T.S."/>
            <person name="Alvarez Arevalo M."/>
            <person name="Sterndorff E.B."/>
            <person name="Faurdal D."/>
            <person name="Vuksanovic O."/>
            <person name="Mourched A.-S."/>
            <person name="Charusanti P."/>
            <person name="Shaw S."/>
            <person name="Blin K."/>
            <person name="Weber T."/>
        </authorList>
    </citation>
    <scope>NUCLEOTIDE SEQUENCE</scope>
    <source>
        <strain evidence="2">NBC_00248</strain>
    </source>
</reference>
<proteinExistence type="predicted"/>
<evidence type="ECO:0000313" key="2">
    <source>
        <dbReference type="EMBL" id="WUQ17628.1"/>
    </source>
</evidence>
<organism evidence="2 3">
    <name type="scientific">Streptomyces virginiae</name>
    <name type="common">Streptomyces cinnamonensis</name>
    <dbReference type="NCBI Taxonomy" id="1961"/>
    <lineage>
        <taxon>Bacteria</taxon>
        <taxon>Bacillati</taxon>
        <taxon>Actinomycetota</taxon>
        <taxon>Actinomycetes</taxon>
        <taxon>Kitasatosporales</taxon>
        <taxon>Streptomycetaceae</taxon>
        <taxon>Streptomyces</taxon>
    </lineage>
</organism>
<protein>
    <submittedName>
        <fullName evidence="2">Uncharacterized protein</fullName>
    </submittedName>
</protein>
<name>A0ABZ1TP55_STRVG</name>